<dbReference type="PANTHER" id="PTHR33927">
    <property type="entry name" value="TRANSMEMBRANE PROTEIN"/>
    <property type="match status" value="1"/>
</dbReference>
<dbReference type="AlphaFoldDB" id="A0AAD7D798"/>
<dbReference type="Proteomes" id="UP001221757">
    <property type="component" value="Unassembled WGS sequence"/>
</dbReference>
<protein>
    <submittedName>
        <fullName evidence="1">Uncharacterized protein</fullName>
    </submittedName>
</protein>
<dbReference type="EMBL" id="JARKIE010000111">
    <property type="protein sequence ID" value="KAJ7683088.1"/>
    <property type="molecule type" value="Genomic_DNA"/>
</dbReference>
<dbReference type="InterPro" id="IPR052979">
    <property type="entry name" value="Adenylate-forming_domain"/>
</dbReference>
<evidence type="ECO:0000313" key="1">
    <source>
        <dbReference type="EMBL" id="KAJ7683088.1"/>
    </source>
</evidence>
<accession>A0AAD7D798</accession>
<organism evidence="1 2">
    <name type="scientific">Mycena rosella</name>
    <name type="common">Pink bonnet</name>
    <name type="synonym">Agaricus rosellus</name>
    <dbReference type="NCBI Taxonomy" id="1033263"/>
    <lineage>
        <taxon>Eukaryota</taxon>
        <taxon>Fungi</taxon>
        <taxon>Dikarya</taxon>
        <taxon>Basidiomycota</taxon>
        <taxon>Agaricomycotina</taxon>
        <taxon>Agaricomycetes</taxon>
        <taxon>Agaricomycetidae</taxon>
        <taxon>Agaricales</taxon>
        <taxon>Marasmiineae</taxon>
        <taxon>Mycenaceae</taxon>
        <taxon>Mycena</taxon>
    </lineage>
</organism>
<evidence type="ECO:0000313" key="2">
    <source>
        <dbReference type="Proteomes" id="UP001221757"/>
    </source>
</evidence>
<reference evidence="1" key="1">
    <citation type="submission" date="2023-03" db="EMBL/GenBank/DDBJ databases">
        <title>Massive genome expansion in bonnet fungi (Mycena s.s.) driven by repeated elements and novel gene families across ecological guilds.</title>
        <authorList>
            <consortium name="Lawrence Berkeley National Laboratory"/>
            <person name="Harder C.B."/>
            <person name="Miyauchi S."/>
            <person name="Viragh M."/>
            <person name="Kuo A."/>
            <person name="Thoen E."/>
            <person name="Andreopoulos B."/>
            <person name="Lu D."/>
            <person name="Skrede I."/>
            <person name="Drula E."/>
            <person name="Henrissat B."/>
            <person name="Morin E."/>
            <person name="Kohler A."/>
            <person name="Barry K."/>
            <person name="LaButti K."/>
            <person name="Morin E."/>
            <person name="Salamov A."/>
            <person name="Lipzen A."/>
            <person name="Mereny Z."/>
            <person name="Hegedus B."/>
            <person name="Baldrian P."/>
            <person name="Stursova M."/>
            <person name="Weitz H."/>
            <person name="Taylor A."/>
            <person name="Grigoriev I.V."/>
            <person name="Nagy L.G."/>
            <person name="Martin F."/>
            <person name="Kauserud H."/>
        </authorList>
    </citation>
    <scope>NUCLEOTIDE SEQUENCE</scope>
    <source>
        <strain evidence="1">CBHHK067</strain>
    </source>
</reference>
<dbReference type="PANTHER" id="PTHR33927:SF1">
    <property type="entry name" value="TRANSMEMBRANE PROTEIN"/>
    <property type="match status" value="1"/>
</dbReference>
<keyword evidence="2" id="KW-1185">Reference proteome</keyword>
<comment type="caution">
    <text evidence="1">The sequence shown here is derived from an EMBL/GenBank/DDBJ whole genome shotgun (WGS) entry which is preliminary data.</text>
</comment>
<name>A0AAD7D798_MYCRO</name>
<sequence length="250" mass="27898">MDHAKFQTGSINKSLRNGWIGRERNVDAVDDQENDVLTHRIVIKRGRRRTTITSPPILVQTFVRPASSSSPAFPTLRDSTSGVSVVALGQDWAPPALSTCLQSPDWYLIWMGSDQEKTFGATISALTHDNLPPAQYTLWDSNKRGGRPDIMNLLKEVYHSWGAEVVFITSNMGSNDEMMQALDFFASPPHVRFITTDIQLRSTYKSLVPVLRVLTGHVPGCGGRFELRNGGYGMWSPFWRRATPCGNLFA</sequence>
<proteinExistence type="predicted"/>
<gene>
    <name evidence="1" type="ORF">B0H17DRAFT_1228741</name>
</gene>